<keyword evidence="1" id="KW-0812">Transmembrane</keyword>
<keyword evidence="4" id="KW-1185">Reference proteome</keyword>
<dbReference type="Gene3D" id="3.40.190.10">
    <property type="entry name" value="Periplasmic binding protein-like II"/>
    <property type="match status" value="2"/>
</dbReference>
<gene>
    <name evidence="3" type="ORF">BCR32DRAFT_289051</name>
</gene>
<evidence type="ECO:0000256" key="1">
    <source>
        <dbReference type="SAM" id="Phobius"/>
    </source>
</evidence>
<dbReference type="InterPro" id="IPR050490">
    <property type="entry name" value="Bact_solute-bd_prot1"/>
</dbReference>
<feature type="transmembrane region" description="Helical" evidence="1">
    <location>
        <begin position="527"/>
        <end position="550"/>
    </location>
</feature>
<dbReference type="STRING" id="1754192.A0A1Y1XRJ9"/>
<feature type="chain" id="PRO_5012621141" evidence="2">
    <location>
        <begin position="21"/>
        <end position="785"/>
    </location>
</feature>
<organism evidence="3 4">
    <name type="scientific">Anaeromyces robustus</name>
    <dbReference type="NCBI Taxonomy" id="1754192"/>
    <lineage>
        <taxon>Eukaryota</taxon>
        <taxon>Fungi</taxon>
        <taxon>Fungi incertae sedis</taxon>
        <taxon>Chytridiomycota</taxon>
        <taxon>Chytridiomycota incertae sedis</taxon>
        <taxon>Neocallimastigomycetes</taxon>
        <taxon>Neocallimastigales</taxon>
        <taxon>Neocallimastigaceae</taxon>
        <taxon>Anaeromyces</taxon>
    </lineage>
</organism>
<keyword evidence="1" id="KW-0472">Membrane</keyword>
<dbReference type="InterPro" id="IPR006059">
    <property type="entry name" value="SBP"/>
</dbReference>
<feature type="transmembrane region" description="Helical" evidence="1">
    <location>
        <begin position="570"/>
        <end position="592"/>
    </location>
</feature>
<feature type="transmembrane region" description="Helical" evidence="1">
    <location>
        <begin position="455"/>
        <end position="474"/>
    </location>
</feature>
<accession>A0A1Y1XRJ9</accession>
<feature type="transmembrane region" description="Helical" evidence="1">
    <location>
        <begin position="486"/>
        <end position="507"/>
    </location>
</feature>
<dbReference type="PANTHER" id="PTHR43649">
    <property type="entry name" value="ARABINOSE-BINDING PROTEIN-RELATED"/>
    <property type="match status" value="1"/>
</dbReference>
<reference evidence="3 4" key="1">
    <citation type="submission" date="2016-08" db="EMBL/GenBank/DDBJ databases">
        <title>A Parts List for Fungal Cellulosomes Revealed by Comparative Genomics.</title>
        <authorList>
            <consortium name="DOE Joint Genome Institute"/>
            <person name="Haitjema C.H."/>
            <person name="Gilmore S.P."/>
            <person name="Henske J.K."/>
            <person name="Solomon K.V."/>
            <person name="De Groot R."/>
            <person name="Kuo A."/>
            <person name="Mondo S.J."/>
            <person name="Salamov A.A."/>
            <person name="Labutti K."/>
            <person name="Zhao Z."/>
            <person name="Chiniquy J."/>
            <person name="Barry K."/>
            <person name="Brewer H.M."/>
            <person name="Purvine S.O."/>
            <person name="Wright A.T."/>
            <person name="Boxma B."/>
            <person name="Van Alen T."/>
            <person name="Hackstein J.H."/>
            <person name="Baker S.E."/>
            <person name="Grigoriev I.V."/>
            <person name="O'Malley M.A."/>
        </authorList>
    </citation>
    <scope>NUCLEOTIDE SEQUENCE [LARGE SCALE GENOMIC DNA]</scope>
    <source>
        <strain evidence="3 4">S4</strain>
    </source>
</reference>
<dbReference type="Proteomes" id="UP000193944">
    <property type="component" value="Unassembled WGS sequence"/>
</dbReference>
<dbReference type="SUPFAM" id="SSF53850">
    <property type="entry name" value="Periplasmic binding protein-like II"/>
    <property type="match status" value="1"/>
</dbReference>
<dbReference type="AlphaFoldDB" id="A0A1Y1XRJ9"/>
<dbReference type="PANTHER" id="PTHR43649:SF12">
    <property type="entry name" value="DIACETYLCHITOBIOSE BINDING PROTEIN DASA"/>
    <property type="match status" value="1"/>
</dbReference>
<keyword evidence="1" id="KW-1133">Transmembrane helix</keyword>
<comment type="caution">
    <text evidence="3">The sequence shown here is derived from an EMBL/GenBank/DDBJ whole genome shotgun (WGS) entry which is preliminary data.</text>
</comment>
<feature type="signal peptide" evidence="2">
    <location>
        <begin position="1"/>
        <end position="20"/>
    </location>
</feature>
<proteinExistence type="predicted"/>
<protein>
    <submittedName>
        <fullName evidence="3">Periplasmic binding protein-like II</fullName>
    </submittedName>
</protein>
<dbReference type="EMBL" id="MCFG01000004">
    <property type="protein sequence ID" value="ORX87934.1"/>
    <property type="molecule type" value="Genomic_DNA"/>
</dbReference>
<name>A0A1Y1XRJ9_9FUNG</name>
<feature type="transmembrane region" description="Helical" evidence="1">
    <location>
        <begin position="604"/>
        <end position="624"/>
    </location>
</feature>
<dbReference type="Pfam" id="PF13416">
    <property type="entry name" value="SBP_bac_8"/>
    <property type="match status" value="1"/>
</dbReference>
<dbReference type="OrthoDB" id="2157358at2759"/>
<keyword evidence="2" id="KW-0732">Signal</keyword>
<reference evidence="3 4" key="2">
    <citation type="submission" date="2016-08" db="EMBL/GenBank/DDBJ databases">
        <title>Pervasive Adenine N6-methylation of Active Genes in Fungi.</title>
        <authorList>
            <consortium name="DOE Joint Genome Institute"/>
            <person name="Mondo S.J."/>
            <person name="Dannebaum R.O."/>
            <person name="Kuo R.C."/>
            <person name="Labutti K."/>
            <person name="Haridas S."/>
            <person name="Kuo A."/>
            <person name="Salamov A."/>
            <person name="Ahrendt S.R."/>
            <person name="Lipzen A."/>
            <person name="Sullivan W."/>
            <person name="Andreopoulos W.B."/>
            <person name="Clum A."/>
            <person name="Lindquist E."/>
            <person name="Daum C."/>
            <person name="Ramamoorthy G.K."/>
            <person name="Gryganskyi A."/>
            <person name="Culley D."/>
            <person name="Magnuson J.K."/>
            <person name="James T.Y."/>
            <person name="O'Malley M.A."/>
            <person name="Stajich J.E."/>
            <person name="Spatafora J.W."/>
            <person name="Visel A."/>
            <person name="Grigoriev I.V."/>
        </authorList>
    </citation>
    <scope>NUCLEOTIDE SEQUENCE [LARGE SCALE GENOMIC DNA]</scope>
    <source>
        <strain evidence="3 4">S4</strain>
    </source>
</reference>
<evidence type="ECO:0000256" key="2">
    <source>
        <dbReference type="SAM" id="SignalP"/>
    </source>
</evidence>
<feature type="transmembrane region" description="Helical" evidence="1">
    <location>
        <begin position="636"/>
        <end position="659"/>
    </location>
</feature>
<feature type="transmembrane region" description="Helical" evidence="1">
    <location>
        <begin position="421"/>
        <end position="443"/>
    </location>
</feature>
<evidence type="ECO:0000313" key="3">
    <source>
        <dbReference type="EMBL" id="ORX87934.1"/>
    </source>
</evidence>
<evidence type="ECO:0000313" key="4">
    <source>
        <dbReference type="Proteomes" id="UP000193944"/>
    </source>
</evidence>
<sequence length="785" mass="91208">MLLPHLLSLLILIFITNVNSTITINGITNTCYNDDLYTRYAKEFNEYAKQNNLDIEFEINVFTKDNSTVVVTEYETVIESLLEKKSNRYDLFFYDNIFTFKYGSHYLNLENYLPPEHFKIYEEAQIARTCYYNKKWVALPIKTDVTVLYYNDKYLQKYNITIPKTWDELLKSAKYALEQEKKEGNTEFMAYNGLFTRTEMGMCSLYEFIYSFRNSIDAPFPDIQSQEVVDSLEMMNKLKTEVSSAEVFQKLEEYTEEYFDTGNFLFQKFWYCPWLNYNFTILPGNIENVSGSALGGYNLGINKYISEEKKNATAQVLKFLTSIPMQKKLLQEYRFLTSIPEIYEDEEICATFNCDALRRVQLIERPTTKSNDYSDYSEKFRNYIYDFLYGDKSSKYVLEKIDDLTKIHYITLNNKDTSMGLSFFIIALVCLIPILISIIPLFIEKYKGYLTFLPTDFWILIILGTCIMIGSPLLELGKLSPFKCHFNVILITFGCTLNIIPVFFRFVVNFPEINRVSLKISKHRYKFLLPFLFIDVLTNLSLLITPYKIINNSFEEKLYNVCEMENQFGKFILNVMFIYRIFLGLFAVFFLFIEWSIENTHKEIKLISSAITVDAVCFVIFLILKLIDTKHKLFMAYNFIFGLVVIIFALTNYIFLYGMKVIEILISNKIKTMDDSDVKLYMGQFASSRKTIDSSLVISKLSSSNNNSTSTLNKILNYHYKKSISDSNSNPSLSNQGSVYNSFSSGINTSGLQSSTAQQSTGMHSKLNESFSCTGSNDAVYRDRL</sequence>